<evidence type="ECO:0000313" key="1">
    <source>
        <dbReference type="EMBL" id="MFC3886126.1"/>
    </source>
</evidence>
<dbReference type="RefSeq" id="WP_377918494.1">
    <property type="nucleotide sequence ID" value="NZ_JBHRZT010000072.1"/>
</dbReference>
<dbReference type="Gene3D" id="1.20.910.10">
    <property type="entry name" value="Heme oxygenase-like"/>
    <property type="match status" value="1"/>
</dbReference>
<evidence type="ECO:0000313" key="2">
    <source>
        <dbReference type="Proteomes" id="UP001595752"/>
    </source>
</evidence>
<reference evidence="2" key="1">
    <citation type="journal article" date="2019" name="Int. J. Syst. Evol. Microbiol.">
        <title>The Global Catalogue of Microorganisms (GCM) 10K type strain sequencing project: providing services to taxonomists for standard genome sequencing and annotation.</title>
        <authorList>
            <consortium name="The Broad Institute Genomics Platform"/>
            <consortium name="The Broad Institute Genome Sequencing Center for Infectious Disease"/>
            <person name="Wu L."/>
            <person name="Ma J."/>
        </authorList>
    </citation>
    <scope>NUCLEOTIDE SEQUENCE [LARGE SCALE GENOMIC DNA]</scope>
    <source>
        <strain evidence="2">CCUG 61889</strain>
    </source>
</reference>
<accession>A0ABV8B9M8</accession>
<organism evidence="1 2">
    <name type="scientific">Bacillus songklensis</name>
    <dbReference type="NCBI Taxonomy" id="1069116"/>
    <lineage>
        <taxon>Bacteria</taxon>
        <taxon>Bacillati</taxon>
        <taxon>Bacillota</taxon>
        <taxon>Bacilli</taxon>
        <taxon>Bacillales</taxon>
        <taxon>Bacillaceae</taxon>
        <taxon>Bacillus</taxon>
    </lineage>
</organism>
<dbReference type="SUPFAM" id="SSF48613">
    <property type="entry name" value="Heme oxygenase-like"/>
    <property type="match status" value="1"/>
</dbReference>
<keyword evidence="2" id="KW-1185">Reference proteome</keyword>
<protein>
    <submittedName>
        <fullName evidence="1">Iron-containing redox enzyme family protein</fullName>
    </submittedName>
</protein>
<dbReference type="EMBL" id="JBHRZT010000072">
    <property type="protein sequence ID" value="MFC3886126.1"/>
    <property type="molecule type" value="Genomic_DNA"/>
</dbReference>
<sequence>MSNIYSNSFRLRKKIEIVIDELMVAGRKLESHPQFADLYPEYLFTLHSMIRASVPLMELALKRARTMASVDPVASALAKYLSKHIKEEMYHDDWLLDDMEVLGIKRHELISRPPSPTVASLVGSQYYWIQHHHPIALLGYIAILEGYPPETKQLEEIMARTQYPREAFRTLFKHADLDPHHRDDLNNTLDQLPLLPEHHTILGISAIRTVDLASQAILEIIEAYPNNGNDSSYTERAG</sequence>
<proteinExistence type="predicted"/>
<dbReference type="Pfam" id="PF14518">
    <property type="entry name" value="Haem_oxygenas_2"/>
    <property type="match status" value="1"/>
</dbReference>
<dbReference type="Proteomes" id="UP001595752">
    <property type="component" value="Unassembled WGS sequence"/>
</dbReference>
<comment type="caution">
    <text evidence="1">The sequence shown here is derived from an EMBL/GenBank/DDBJ whole genome shotgun (WGS) entry which is preliminary data.</text>
</comment>
<gene>
    <name evidence="1" type="ORF">ACFOU2_22630</name>
</gene>
<dbReference type="InterPro" id="IPR016084">
    <property type="entry name" value="Haem_Oase-like_multi-hlx"/>
</dbReference>
<name>A0ABV8B9M8_9BACI</name>